<accession>A0A498NVJ3</accession>
<evidence type="ECO:0000313" key="4">
    <source>
        <dbReference type="Proteomes" id="UP000290572"/>
    </source>
</evidence>
<dbReference type="EMBL" id="QBIY01011091">
    <property type="protein sequence ID" value="RXN35676.1"/>
    <property type="molecule type" value="Genomic_DNA"/>
</dbReference>
<dbReference type="EMBL" id="QBIY01013160">
    <property type="protein sequence ID" value="RXN10934.1"/>
    <property type="molecule type" value="Genomic_DNA"/>
</dbReference>
<keyword evidence="4" id="KW-1185">Reference proteome</keyword>
<evidence type="ECO:0008006" key="5">
    <source>
        <dbReference type="Google" id="ProtNLM"/>
    </source>
</evidence>
<evidence type="ECO:0000313" key="2">
    <source>
        <dbReference type="EMBL" id="RXN10934.1"/>
    </source>
</evidence>
<name>A0A498NVJ3_LABRO</name>
<organism evidence="3 4">
    <name type="scientific">Labeo rohita</name>
    <name type="common">Indian major carp</name>
    <name type="synonym">Cyprinus rohita</name>
    <dbReference type="NCBI Taxonomy" id="84645"/>
    <lineage>
        <taxon>Eukaryota</taxon>
        <taxon>Metazoa</taxon>
        <taxon>Chordata</taxon>
        <taxon>Craniata</taxon>
        <taxon>Vertebrata</taxon>
        <taxon>Euteleostomi</taxon>
        <taxon>Actinopterygii</taxon>
        <taxon>Neopterygii</taxon>
        <taxon>Teleostei</taxon>
        <taxon>Ostariophysi</taxon>
        <taxon>Cypriniformes</taxon>
        <taxon>Cyprinidae</taxon>
        <taxon>Labeoninae</taxon>
        <taxon>Labeonini</taxon>
        <taxon>Labeo</taxon>
    </lineage>
</organism>
<dbReference type="Proteomes" id="UP000290572">
    <property type="component" value="Unassembled WGS sequence"/>
</dbReference>
<dbReference type="STRING" id="84645.A0A498NVJ3"/>
<dbReference type="PANTHER" id="PTHR33053:SF26">
    <property type="entry name" value="TRANSPOSASE DOMAIN-CONTAINING PROTEIN"/>
    <property type="match status" value="1"/>
</dbReference>
<protein>
    <recommendedName>
        <fullName evidence="5">Transposase domain-containing protein</fullName>
    </recommendedName>
</protein>
<gene>
    <name evidence="3" type="ORF">ROHU_003624</name>
    <name evidence="2" type="ORF">ROHU_010733</name>
</gene>
<evidence type="ECO:0000313" key="3">
    <source>
        <dbReference type="EMBL" id="RXN35676.1"/>
    </source>
</evidence>
<comment type="caution">
    <text evidence="3">The sequence shown here is derived from an EMBL/GenBank/DDBJ whole genome shotgun (WGS) entry which is preliminary data.</text>
</comment>
<evidence type="ECO:0000256" key="1">
    <source>
        <dbReference type="SAM" id="MobiDB-lite"/>
    </source>
</evidence>
<dbReference type="PANTHER" id="PTHR33053">
    <property type="entry name" value="PROTEIN, PUTATIVE-RELATED"/>
    <property type="match status" value="1"/>
</dbReference>
<reference evidence="3 4" key="1">
    <citation type="submission" date="2018-03" db="EMBL/GenBank/DDBJ databases">
        <title>Draft genome sequence of Rohu Carp (Labeo rohita).</title>
        <authorList>
            <person name="Das P."/>
            <person name="Kushwaha B."/>
            <person name="Joshi C.G."/>
            <person name="Kumar D."/>
            <person name="Nagpure N.S."/>
            <person name="Sahoo L."/>
            <person name="Das S.P."/>
            <person name="Bit A."/>
            <person name="Patnaik S."/>
            <person name="Meher P.K."/>
            <person name="Jayasankar P."/>
            <person name="Koringa P.G."/>
            <person name="Patel N.V."/>
            <person name="Hinsu A.T."/>
            <person name="Kumar R."/>
            <person name="Pandey M."/>
            <person name="Agarwal S."/>
            <person name="Srivastava S."/>
            <person name="Singh M."/>
            <person name="Iquebal M.A."/>
            <person name="Jaiswal S."/>
            <person name="Angadi U.B."/>
            <person name="Kumar N."/>
            <person name="Raza M."/>
            <person name="Shah T.M."/>
            <person name="Rai A."/>
            <person name="Jena J.K."/>
        </authorList>
    </citation>
    <scope>NUCLEOTIDE SEQUENCE [LARGE SCALE GENOMIC DNA]</scope>
    <source>
        <strain evidence="3">DASCIFA01</strain>
        <tissue evidence="3">Testis</tissue>
    </source>
</reference>
<sequence length="660" mass="74454">MAYYRNWRKRNAEVLCLAADDSDSSDADGLLRAQFSEDETASLSPSADGNISYYDSDALVLSSDSDSEVAGSLSDDSAEETPPDLGEEVAAWAATNKCKRSALNELLDILRRQGHRLPKDARTLLKTPKRVETVELCGGQYAYFGIASGILKVLAQSPGFLEDRIDMCFNIDGIPLFKSSSLQMWPILCSFHAFAPFIVALYCGKAKPSPVQDYLSDFLQELQHLKEDGIVHGEKTLQVTVKAFICDAPARSFLKCIKNHNSYFACERCTVRGTYVGRVVLGATAPGVVARSEAEFSRLAYKDHQVEKSPLTLAGIPCIRTFALDYMHLVCLGVVRRMLHYMQGGPNTCRLSFQQRSDISDKLKALNGELPSEFARQPRTLLELDRWKATELRQFLLYTGPVVLRRVVSPAVYSHFLSLMVAMSILLNSDDAEREQHLDYVRELLMYYVRKCEDIYGNTFTVYNVHSLLHLPDDVEHFRCSLNGISGFPFENYLQTLKKMVRQSRNPIAQVAKRLAELEQSTKCRPLTKERFTRVSTRPRDCCFILQNKDYVFVKEIREEGTLVCDVLRQCHTESFFSEPCDSKLLNIVRVRDINRTKRRLISKQQLIRKVVCLPNNPGEADTGSYYVDQGSLDRATWRRGGSHPRGLGEGQHGSLATRG</sequence>
<feature type="region of interest" description="Disordered" evidence="1">
    <location>
        <begin position="638"/>
        <end position="660"/>
    </location>
</feature>
<proteinExistence type="predicted"/>
<dbReference type="AlphaFoldDB" id="A0A498NVJ3"/>